<evidence type="ECO:0000313" key="2">
    <source>
        <dbReference type="EMBL" id="WAV90424.1"/>
    </source>
</evidence>
<reference evidence="2" key="1">
    <citation type="journal article" date="2022" name="Front. Microbiol.">
        <title>New perspectives on an old grouping: The genomic and phenotypic variability of Oxalobacter formigenes and the implications for calcium oxalate stone prevention.</title>
        <authorList>
            <person name="Chmiel J.A."/>
            <person name="Carr C."/>
            <person name="Stuivenberg G.A."/>
            <person name="Venema R."/>
            <person name="Chanyi R.M."/>
            <person name="Al K.F."/>
            <person name="Giguere D."/>
            <person name="Say H."/>
            <person name="Akouris P.P."/>
            <person name="Dominguez Romero S.A."/>
            <person name="Kwong A."/>
            <person name="Tai V."/>
            <person name="Koval S.F."/>
            <person name="Razvi H."/>
            <person name="Bjazevic J."/>
            <person name="Burton J.P."/>
        </authorList>
    </citation>
    <scope>NUCLEOTIDE SEQUENCE</scope>
    <source>
        <strain evidence="2">OxK</strain>
    </source>
</reference>
<gene>
    <name evidence="2" type="ORF">NB646_05995</name>
</gene>
<protein>
    <submittedName>
        <fullName evidence="2">Uncharacterized protein</fullName>
    </submittedName>
</protein>
<accession>A0A9E9LCX6</accession>
<dbReference type="RefSeq" id="WP_269315506.1">
    <property type="nucleotide sequence ID" value="NZ_CP098251.1"/>
</dbReference>
<feature type="region of interest" description="Disordered" evidence="1">
    <location>
        <begin position="47"/>
        <end position="91"/>
    </location>
</feature>
<evidence type="ECO:0000256" key="1">
    <source>
        <dbReference type="SAM" id="MobiDB-lite"/>
    </source>
</evidence>
<dbReference type="AlphaFoldDB" id="A0A9E9LCX6"/>
<dbReference type="Proteomes" id="UP001164819">
    <property type="component" value="Chromosome"/>
</dbReference>
<name>A0A9E9LCX6_9BURK</name>
<proteinExistence type="predicted"/>
<feature type="compositionally biased region" description="Basic and acidic residues" evidence="1">
    <location>
        <begin position="71"/>
        <end position="86"/>
    </location>
</feature>
<dbReference type="EMBL" id="CP098251">
    <property type="protein sequence ID" value="WAV90424.1"/>
    <property type="molecule type" value="Genomic_DNA"/>
</dbReference>
<organism evidence="2">
    <name type="scientific">Oxalobacter aliiformigenes</name>
    <dbReference type="NCBI Taxonomy" id="2946593"/>
    <lineage>
        <taxon>Bacteria</taxon>
        <taxon>Pseudomonadati</taxon>
        <taxon>Pseudomonadota</taxon>
        <taxon>Betaproteobacteria</taxon>
        <taxon>Burkholderiales</taxon>
        <taxon>Oxalobacteraceae</taxon>
        <taxon>Oxalobacter</taxon>
    </lineage>
</organism>
<sequence>MPDLAASVTTACHVPDAVFRGERVSGGRATQQGRERTGFAGFLRLSGKRSRRRGERKVPVAGNGVSCTERAGVRNPDKPGRDDTIAGKRFSPAIGTGAGVSRLYRNPLPAIRTVLVRLP</sequence>